<evidence type="ECO:0000313" key="1">
    <source>
        <dbReference type="EMBL" id="GMA84064.1"/>
    </source>
</evidence>
<name>A0ABQ6JA13_9GAMM</name>
<gene>
    <name evidence="1" type="ORF">GCM10025855_35970</name>
</gene>
<protein>
    <submittedName>
        <fullName evidence="1">Uncharacterized protein</fullName>
    </submittedName>
</protein>
<keyword evidence="2" id="KW-1185">Reference proteome</keyword>
<dbReference type="Proteomes" id="UP001157046">
    <property type="component" value="Unassembled WGS sequence"/>
</dbReference>
<evidence type="ECO:0000313" key="2">
    <source>
        <dbReference type="Proteomes" id="UP001157046"/>
    </source>
</evidence>
<accession>A0ABQ6JA13</accession>
<proteinExistence type="predicted"/>
<dbReference type="RefSeq" id="WP_220773195.1">
    <property type="nucleotide sequence ID" value="NZ_BPFC01000030.1"/>
</dbReference>
<reference evidence="2" key="1">
    <citation type="journal article" date="2019" name="Int. J. Syst. Evol. Microbiol.">
        <title>The Global Catalogue of Microorganisms (GCM) 10K type strain sequencing project: providing services to taxonomists for standard genome sequencing and annotation.</title>
        <authorList>
            <consortium name="The Broad Institute Genomics Platform"/>
            <consortium name="The Broad Institute Genome Sequencing Center for Infectious Disease"/>
            <person name="Wu L."/>
            <person name="Ma J."/>
        </authorList>
    </citation>
    <scope>NUCLEOTIDE SEQUENCE [LARGE SCALE GENOMIC DNA]</scope>
    <source>
        <strain evidence="2">NBRC 102030</strain>
    </source>
</reference>
<sequence length="90" mass="9737">MSLVFTAQADDMAHKPLFNINNANIVHTGDVEVRAIATVDGGIDAQQLSIDSAKILKKSLKNTPSVFLGTTTLQDENDGQYEPLIPAERI</sequence>
<dbReference type="EMBL" id="BSUY01000001">
    <property type="protein sequence ID" value="GMA84064.1"/>
    <property type="molecule type" value="Genomic_DNA"/>
</dbReference>
<organism evidence="1 2">
    <name type="scientific">Shewanella glacialipiscicola</name>
    <dbReference type="NCBI Taxonomy" id="614069"/>
    <lineage>
        <taxon>Bacteria</taxon>
        <taxon>Pseudomonadati</taxon>
        <taxon>Pseudomonadota</taxon>
        <taxon>Gammaproteobacteria</taxon>
        <taxon>Alteromonadales</taxon>
        <taxon>Shewanellaceae</taxon>
        <taxon>Shewanella</taxon>
    </lineage>
</organism>
<comment type="caution">
    <text evidence="1">The sequence shown here is derived from an EMBL/GenBank/DDBJ whole genome shotgun (WGS) entry which is preliminary data.</text>
</comment>